<name>G1LJN2_AILME</name>
<dbReference type="InParanoid" id="G1LJN2"/>
<accession>G1LJN2</accession>
<proteinExistence type="predicted"/>
<dbReference type="AlphaFoldDB" id="G1LJN2"/>
<dbReference type="InterPro" id="IPR027921">
    <property type="entry name" value="NOPCHAP1"/>
</dbReference>
<keyword evidence="3" id="KW-1185">Reference proteome</keyword>
<feature type="compositionally biased region" description="Acidic residues" evidence="1">
    <location>
        <begin position="213"/>
        <end position="239"/>
    </location>
</feature>
<reference evidence="2 3" key="1">
    <citation type="journal article" date="2010" name="Nature">
        <title>The sequence and de novo assembly of the giant panda genome.</title>
        <authorList>
            <person name="Li R."/>
            <person name="Fan W."/>
            <person name="Tian G."/>
            <person name="Zhu H."/>
            <person name="He L."/>
            <person name="Cai J."/>
            <person name="Huang Q."/>
            <person name="Cai Q."/>
            <person name="Li B."/>
            <person name="Bai Y."/>
            <person name="Zhang Z."/>
            <person name="Zhang Y."/>
            <person name="Wang W."/>
            <person name="Li J."/>
            <person name="Wei F."/>
            <person name="Li H."/>
            <person name="Jian M."/>
            <person name="Li J."/>
            <person name="Zhang Z."/>
            <person name="Nielsen R."/>
            <person name="Li D."/>
            <person name="Gu W."/>
            <person name="Yang Z."/>
            <person name="Xuan Z."/>
            <person name="Ryder O.A."/>
            <person name="Leung F.C."/>
            <person name="Zhou Y."/>
            <person name="Cao J."/>
            <person name="Sun X."/>
            <person name="Fu Y."/>
            <person name="Fang X."/>
            <person name="Guo X."/>
            <person name="Wang B."/>
            <person name="Hou R."/>
            <person name="Shen F."/>
            <person name="Mu B."/>
            <person name="Ni P."/>
            <person name="Lin R."/>
            <person name="Qian W."/>
            <person name="Wang G."/>
            <person name="Yu C."/>
            <person name="Nie W."/>
            <person name="Wang J."/>
            <person name="Wu Z."/>
            <person name="Liang H."/>
            <person name="Min J."/>
            <person name="Wu Q."/>
            <person name="Cheng S."/>
            <person name="Ruan J."/>
            <person name="Wang M."/>
            <person name="Shi Z."/>
            <person name="Wen M."/>
            <person name="Liu B."/>
            <person name="Ren X."/>
            <person name="Zheng H."/>
            <person name="Dong D."/>
            <person name="Cook K."/>
            <person name="Shan G."/>
            <person name="Zhang H."/>
            <person name="Kosiol C."/>
            <person name="Xie X."/>
            <person name="Lu Z."/>
            <person name="Zheng H."/>
            <person name="Li Y."/>
            <person name="Steiner C.C."/>
            <person name="Lam T.T."/>
            <person name="Lin S."/>
            <person name="Zhang Q."/>
            <person name="Li G."/>
            <person name="Tian J."/>
            <person name="Gong T."/>
            <person name="Liu H."/>
            <person name="Zhang D."/>
            <person name="Fang L."/>
            <person name="Ye C."/>
            <person name="Zhang J."/>
            <person name="Hu W."/>
            <person name="Xu A."/>
            <person name="Ren Y."/>
            <person name="Zhang G."/>
            <person name="Bruford M.W."/>
            <person name="Li Q."/>
            <person name="Ma L."/>
            <person name="Guo Y."/>
            <person name="An N."/>
            <person name="Hu Y."/>
            <person name="Zheng Y."/>
            <person name="Shi Y."/>
            <person name="Li Z."/>
            <person name="Liu Q."/>
            <person name="Chen Y."/>
            <person name="Zhao J."/>
            <person name="Qu N."/>
            <person name="Zhao S."/>
            <person name="Tian F."/>
            <person name="Wang X."/>
            <person name="Wang H."/>
            <person name="Xu L."/>
            <person name="Liu X."/>
            <person name="Vinar T."/>
            <person name="Wang Y."/>
            <person name="Lam T.W."/>
            <person name="Yiu S.M."/>
            <person name="Liu S."/>
            <person name="Zhang H."/>
            <person name="Li D."/>
            <person name="Huang Y."/>
            <person name="Wang X."/>
            <person name="Yang G."/>
            <person name="Jiang Z."/>
            <person name="Wang J."/>
            <person name="Qin N."/>
            <person name="Li L."/>
            <person name="Li J."/>
            <person name="Bolund L."/>
            <person name="Kristiansen K."/>
            <person name="Wong G.K."/>
            <person name="Olson M."/>
            <person name="Zhang X."/>
            <person name="Li S."/>
            <person name="Yang H."/>
            <person name="Wang J."/>
            <person name="Wang J."/>
        </authorList>
    </citation>
    <scope>NUCLEOTIDE SEQUENCE [LARGE SCALE GENOMIC DNA]</scope>
</reference>
<dbReference type="GO" id="GO:0062064">
    <property type="term" value="F:box C/D methylation guide snoRNP complex binding"/>
    <property type="evidence" value="ECO:0007669"/>
    <property type="project" value="TreeGrafter"/>
</dbReference>
<dbReference type="GO" id="GO:0000492">
    <property type="term" value="P:box C/D snoRNP assembly"/>
    <property type="evidence" value="ECO:0007669"/>
    <property type="project" value="InterPro"/>
</dbReference>
<evidence type="ECO:0000313" key="2">
    <source>
        <dbReference type="Ensembl" id="ENSAMEP00000007139.2"/>
    </source>
</evidence>
<dbReference type="Pfam" id="PF15370">
    <property type="entry name" value="NOPCHAP1"/>
    <property type="match status" value="1"/>
</dbReference>
<dbReference type="eggNOG" id="ENOG502S6C1">
    <property type="taxonomic scope" value="Eukaryota"/>
</dbReference>
<feature type="region of interest" description="Disordered" evidence="1">
    <location>
        <begin position="209"/>
        <end position="249"/>
    </location>
</feature>
<dbReference type="Ensembl" id="ENSAMET00000007441.2">
    <property type="protein sequence ID" value="ENSAMEP00000007139.2"/>
    <property type="gene ID" value="ENSAMEG00000006773.2"/>
</dbReference>
<dbReference type="Proteomes" id="UP000008912">
    <property type="component" value="Unassembled WGS sequence"/>
</dbReference>
<reference evidence="2" key="2">
    <citation type="submission" date="2025-08" db="UniProtKB">
        <authorList>
            <consortium name="Ensembl"/>
        </authorList>
    </citation>
    <scope>IDENTIFICATION</scope>
</reference>
<dbReference type="HOGENOM" id="CLU_105671_0_0_1"/>
<dbReference type="STRING" id="9646.ENSAMEP00000007139"/>
<reference evidence="2" key="3">
    <citation type="submission" date="2025-09" db="UniProtKB">
        <authorList>
            <consortium name="Ensembl"/>
        </authorList>
    </citation>
    <scope>IDENTIFICATION</scope>
</reference>
<dbReference type="PANTHER" id="PTHR28674:SF1">
    <property type="entry name" value="NOP PROTEIN CHAPERONE 1"/>
    <property type="match status" value="1"/>
</dbReference>
<dbReference type="GeneTree" id="ENSGT00390000000376"/>
<organism evidence="2 3">
    <name type="scientific">Ailuropoda melanoleuca</name>
    <name type="common">Giant panda</name>
    <dbReference type="NCBI Taxonomy" id="9646"/>
    <lineage>
        <taxon>Eukaryota</taxon>
        <taxon>Metazoa</taxon>
        <taxon>Chordata</taxon>
        <taxon>Craniata</taxon>
        <taxon>Vertebrata</taxon>
        <taxon>Euteleostomi</taxon>
        <taxon>Mammalia</taxon>
        <taxon>Eutheria</taxon>
        <taxon>Laurasiatheria</taxon>
        <taxon>Carnivora</taxon>
        <taxon>Caniformia</taxon>
        <taxon>Ursidae</taxon>
        <taxon>Ailuropoda</taxon>
    </lineage>
</organism>
<evidence type="ECO:0000313" key="3">
    <source>
        <dbReference type="Proteomes" id="UP000008912"/>
    </source>
</evidence>
<sequence length="296" mass="32030">MRCCPDYSGKIEFCQLFQSSDGTLGVPTFLFPPDSRLGDPPGVAVAVAALAPPTTKFRPIAALAPPPTEPLSCIRAWVGWLSSLARGMEVRGEPQSGASCSSSPRDGSAVSVSKELLTAGSGGRGGIWDRLLIDPKRNCRKNSTLQTVRIERSPLLDQVQTFLPQMAQANEKLRKEMAAAPPGRFNIEDIDGALGKVIQMDVALFEMNQAESKEEDSSEESSQDSSEDSSESEGEDDSTSSEVTIDNIKLPHSEDGKDLICQGTGFAQDIGPRIETIISKWIELMEFVPSCFRTLF</sequence>
<evidence type="ECO:0000256" key="1">
    <source>
        <dbReference type="SAM" id="MobiDB-lite"/>
    </source>
</evidence>
<gene>
    <name evidence="2" type="primary">NOPCHAP1</name>
</gene>
<dbReference type="PANTHER" id="PTHR28674">
    <property type="entry name" value="SIMILAR TO DNA SEGMENT, CHR 10, WAYNE STATE UNIVERSITY 102,-EXPRESSED"/>
    <property type="match status" value="1"/>
</dbReference>
<protein>
    <submittedName>
        <fullName evidence="2">Uncharacterized protein</fullName>
    </submittedName>
</protein>